<dbReference type="Proteomes" id="UP000652681">
    <property type="component" value="Unassembled WGS sequence"/>
</dbReference>
<organism evidence="2 3">
    <name type="scientific">Taishania pollutisoli</name>
    <dbReference type="NCBI Taxonomy" id="2766479"/>
    <lineage>
        <taxon>Bacteria</taxon>
        <taxon>Pseudomonadati</taxon>
        <taxon>Bacteroidota</taxon>
        <taxon>Flavobacteriia</taxon>
        <taxon>Flavobacteriales</taxon>
        <taxon>Crocinitomicaceae</taxon>
        <taxon>Taishania</taxon>
    </lineage>
</organism>
<evidence type="ECO:0000313" key="2">
    <source>
        <dbReference type="EMBL" id="MBC9813885.1"/>
    </source>
</evidence>
<comment type="caution">
    <text evidence="2">The sequence shown here is derived from an EMBL/GenBank/DDBJ whole genome shotgun (WGS) entry which is preliminary data.</text>
</comment>
<dbReference type="AlphaFoldDB" id="A0A8J6U2X2"/>
<keyword evidence="2" id="KW-0808">Transferase</keyword>
<dbReference type="InterPro" id="IPR002123">
    <property type="entry name" value="Plipid/glycerol_acylTrfase"/>
</dbReference>
<dbReference type="RefSeq" id="WP_216714797.1">
    <property type="nucleotide sequence ID" value="NZ_JACVEL010000018.1"/>
</dbReference>
<name>A0A8J6U2X2_9FLAO</name>
<evidence type="ECO:0000313" key="3">
    <source>
        <dbReference type="Proteomes" id="UP000652681"/>
    </source>
</evidence>
<dbReference type="InterPro" id="IPR045746">
    <property type="entry name" value="ACT14924-like_Acyltransf_dom"/>
</dbReference>
<keyword evidence="2" id="KW-0012">Acyltransferase</keyword>
<dbReference type="SUPFAM" id="SSF69593">
    <property type="entry name" value="Glycerol-3-phosphate (1)-acyltransferase"/>
    <property type="match status" value="1"/>
</dbReference>
<evidence type="ECO:0000259" key="1">
    <source>
        <dbReference type="SMART" id="SM00563"/>
    </source>
</evidence>
<accession>A0A8J6U2X2</accession>
<dbReference type="EMBL" id="JACVEL010000018">
    <property type="protein sequence ID" value="MBC9813885.1"/>
    <property type="molecule type" value="Genomic_DNA"/>
</dbReference>
<dbReference type="Pfam" id="PF19576">
    <property type="entry name" value="Acyltransf_2"/>
    <property type="match status" value="1"/>
</dbReference>
<protein>
    <submittedName>
        <fullName evidence="2">1-acyl-sn-glycerol-3-phosphate acyltransferase</fullName>
    </submittedName>
</protein>
<dbReference type="GO" id="GO:0016746">
    <property type="term" value="F:acyltransferase activity"/>
    <property type="evidence" value="ECO:0007669"/>
    <property type="project" value="UniProtKB-KW"/>
</dbReference>
<dbReference type="SMART" id="SM00563">
    <property type="entry name" value="PlsC"/>
    <property type="match status" value="1"/>
</dbReference>
<gene>
    <name evidence="2" type="ORF">H9Y05_15520</name>
</gene>
<keyword evidence="3" id="KW-1185">Reference proteome</keyword>
<proteinExistence type="predicted"/>
<feature type="domain" description="Phospholipid/glycerol acyltransferase" evidence="1">
    <location>
        <begin position="82"/>
        <end position="198"/>
    </location>
</feature>
<sequence length="274" mass="31627">MSEDNFIDIRKLVQSKSPKLAKLIPGFIYRYLKRILHQDEINDFMRRNGHLKNEAFCNVIVEEFDLRVEMKGMNHIPAEGGVILVMNHPLGGMDAMALVHALGTKRTDIKFIVNDLLLNLAPLKELFVGVNKHGSNERQLHMQMTELFSSDAAIGIFPAGLVSRRKNGKIADLEWKKTFVRYARRNNKTIIPIYIEGRLSSFFYNLSNFRRFIGIKANIEMLYLSDELYKQKGKRIQFTVGKPIQPDELKNGKSDEEVAQDIKATVYELKEQRR</sequence>
<reference evidence="2" key="1">
    <citation type="submission" date="2020-09" db="EMBL/GenBank/DDBJ databases">
        <title>Taishania pollutisoli gen. nov., sp. nov., Isolated from Tetrabromobisphenol A-Contaminated Soil.</title>
        <authorList>
            <person name="Chen Q."/>
        </authorList>
    </citation>
    <scope>NUCLEOTIDE SEQUENCE</scope>
    <source>
        <strain evidence="2">CZZ-1</strain>
    </source>
</reference>